<evidence type="ECO:0000313" key="3">
    <source>
        <dbReference type="Proteomes" id="UP000504638"/>
    </source>
</evidence>
<organism evidence="2">
    <name type="scientific">Eremomyces bilateralis CBS 781.70</name>
    <dbReference type="NCBI Taxonomy" id="1392243"/>
    <lineage>
        <taxon>Eukaryota</taxon>
        <taxon>Fungi</taxon>
        <taxon>Dikarya</taxon>
        <taxon>Ascomycota</taxon>
        <taxon>Pezizomycotina</taxon>
        <taxon>Dothideomycetes</taxon>
        <taxon>Dothideomycetes incertae sedis</taxon>
        <taxon>Eremomycetales</taxon>
        <taxon>Eremomycetaceae</taxon>
        <taxon>Eremomyces</taxon>
    </lineage>
</organism>
<dbReference type="CDD" id="cd18186">
    <property type="entry name" value="BTB_POZ_ZBTB_KLHL-like"/>
    <property type="match status" value="1"/>
</dbReference>
<dbReference type="InterPro" id="IPR000210">
    <property type="entry name" value="BTB/POZ_dom"/>
</dbReference>
<keyword evidence="3" id="KW-1185">Reference proteome</keyword>
<evidence type="ECO:0000259" key="1">
    <source>
        <dbReference type="PROSITE" id="PS50097"/>
    </source>
</evidence>
<name>A0A6G1GE00_9PEZI</name>
<dbReference type="SMART" id="SM00225">
    <property type="entry name" value="BTB"/>
    <property type="match status" value="1"/>
</dbReference>
<dbReference type="RefSeq" id="XP_033537875.1">
    <property type="nucleotide sequence ID" value="XM_033673659.1"/>
</dbReference>
<dbReference type="Proteomes" id="UP000504638">
    <property type="component" value="Unplaced"/>
</dbReference>
<protein>
    <recommendedName>
        <fullName evidence="1">BTB domain-containing protein</fullName>
    </recommendedName>
</protein>
<dbReference type="Gene3D" id="3.30.710.10">
    <property type="entry name" value="Potassium Channel Kv1.1, Chain A"/>
    <property type="match status" value="1"/>
</dbReference>
<proteinExistence type="predicted"/>
<sequence length="295" mass="33383">MSGLATYFNNRTHSDIEVHVGQRRLFLHRLILCQASGFFKGLLESSLAETASPVIPLESYDEYAVCTMFRFLYLADRPETLKSEVNSLTLTELLDLWIIADKYDIGPAVSEIEENTPLGPKVLIVRRISDEYSFDPGDVAKAANMVHREAFISTLDGRTVGNFVQEKFTRMFRRDPLRFADTLRSNPNLAANVAIQLAQRHTGRRHRRHRHEPSISTIDDEHDSELESVLRLSWLAVSLDFAIGNELCIASISMAIAIALRHTLPERPIVKSEIFVTFAESVRGARERGEEDISQ</sequence>
<gene>
    <name evidence="2 4" type="ORF">P152DRAFT_115506</name>
</gene>
<dbReference type="EMBL" id="ML975150">
    <property type="protein sequence ID" value="KAF1816244.1"/>
    <property type="molecule type" value="Genomic_DNA"/>
</dbReference>
<dbReference type="OrthoDB" id="6359816at2759"/>
<reference evidence="4" key="3">
    <citation type="submission" date="2025-04" db="UniProtKB">
        <authorList>
            <consortium name="RefSeq"/>
        </authorList>
    </citation>
    <scope>IDENTIFICATION</scope>
    <source>
        <strain evidence="4">CBS 781.70</strain>
    </source>
</reference>
<feature type="domain" description="BTB" evidence="1">
    <location>
        <begin position="14"/>
        <end position="73"/>
    </location>
</feature>
<dbReference type="Pfam" id="PF00651">
    <property type="entry name" value="BTB"/>
    <property type="match status" value="1"/>
</dbReference>
<evidence type="ECO:0000313" key="2">
    <source>
        <dbReference type="EMBL" id="KAF1816244.1"/>
    </source>
</evidence>
<dbReference type="GeneID" id="54414229"/>
<dbReference type="AlphaFoldDB" id="A0A6G1GE00"/>
<dbReference type="PROSITE" id="PS50097">
    <property type="entry name" value="BTB"/>
    <property type="match status" value="1"/>
</dbReference>
<reference evidence="4" key="2">
    <citation type="submission" date="2020-04" db="EMBL/GenBank/DDBJ databases">
        <authorList>
            <consortium name="NCBI Genome Project"/>
        </authorList>
    </citation>
    <scope>NUCLEOTIDE SEQUENCE</scope>
    <source>
        <strain evidence="4">CBS 781.70</strain>
    </source>
</reference>
<evidence type="ECO:0000313" key="4">
    <source>
        <dbReference type="RefSeq" id="XP_033537875.1"/>
    </source>
</evidence>
<dbReference type="InterPro" id="IPR011333">
    <property type="entry name" value="SKP1/BTB/POZ_sf"/>
</dbReference>
<reference evidence="2 4" key="1">
    <citation type="submission" date="2020-01" db="EMBL/GenBank/DDBJ databases">
        <authorList>
            <consortium name="DOE Joint Genome Institute"/>
            <person name="Haridas S."/>
            <person name="Albert R."/>
            <person name="Binder M."/>
            <person name="Bloem J."/>
            <person name="Labutti K."/>
            <person name="Salamov A."/>
            <person name="Andreopoulos B."/>
            <person name="Baker S.E."/>
            <person name="Barry K."/>
            <person name="Bills G."/>
            <person name="Bluhm B.H."/>
            <person name="Cannon C."/>
            <person name="Castanera R."/>
            <person name="Culley D.E."/>
            <person name="Daum C."/>
            <person name="Ezra D."/>
            <person name="Gonzalez J.B."/>
            <person name="Henrissat B."/>
            <person name="Kuo A."/>
            <person name="Liang C."/>
            <person name="Lipzen A."/>
            <person name="Lutzoni F."/>
            <person name="Magnuson J."/>
            <person name="Mondo S."/>
            <person name="Nolan M."/>
            <person name="Ohm R."/>
            <person name="Pangilinan J."/>
            <person name="Park H.-J."/>
            <person name="Ramirez L."/>
            <person name="Alfaro M."/>
            <person name="Sun H."/>
            <person name="Tritt A."/>
            <person name="Yoshinaga Y."/>
            <person name="Zwiers L.-H."/>
            <person name="Turgeon B.G."/>
            <person name="Goodwin S.B."/>
            <person name="Spatafora J.W."/>
            <person name="Crous P.W."/>
            <person name="Grigoriev I.V."/>
        </authorList>
    </citation>
    <scope>NUCLEOTIDE SEQUENCE</scope>
    <source>
        <strain evidence="2 4">CBS 781.70</strain>
    </source>
</reference>
<accession>A0A6G1GE00</accession>
<dbReference type="SUPFAM" id="SSF54695">
    <property type="entry name" value="POZ domain"/>
    <property type="match status" value="1"/>
</dbReference>